<evidence type="ECO:0000256" key="1">
    <source>
        <dbReference type="SAM" id="SignalP"/>
    </source>
</evidence>
<dbReference type="EMBL" id="SJPJ01000001">
    <property type="protein sequence ID" value="TWT83673.1"/>
    <property type="molecule type" value="Genomic_DNA"/>
</dbReference>
<dbReference type="OrthoDB" id="7783360at2"/>
<gene>
    <name evidence="2" type="ORF">CA13_51400</name>
</gene>
<comment type="caution">
    <text evidence="2">The sequence shown here is derived from an EMBL/GenBank/DDBJ whole genome shotgun (WGS) entry which is preliminary data.</text>
</comment>
<keyword evidence="3" id="KW-1185">Reference proteome</keyword>
<protein>
    <recommendedName>
        <fullName evidence="4">Cellulose-binding protein</fullName>
    </recommendedName>
</protein>
<proteinExistence type="predicted"/>
<feature type="chain" id="PRO_5022765533" description="Cellulose-binding protein" evidence="1">
    <location>
        <begin position="28"/>
        <end position="574"/>
    </location>
</feature>
<evidence type="ECO:0000313" key="2">
    <source>
        <dbReference type="EMBL" id="TWT83673.1"/>
    </source>
</evidence>
<sequence length="574" mass="64649" precursor="true">MHLNRRRFFHLAATTASVSALPSCSFAADTSDAPRLPIGMNLAGIADYEPGFPFKNLMWGARAWLTRNVDGQGAWNTEQNEAMAIDANGYPVEVPFEGSDRTEQDVFTILPNVCKPGRYVLVYEGEGQIDVAGRTKIVASAPGRIELEMAHAVGDGNLEIIRILRSQRGNHLRNIRIVAAEFEQSDLAAEPFLPEVVDYCKQFHALRFMDWLGTNDSINVHWANRKTLDFFTQTGTQGDAIGFWGSPMEPWKKRYASGVAIELCVDLANAAKCDAWVCVPHMADDQYITEMAKLVRDRLDPSLKVYVEYSNEVWNWQFQQAHWNLHSKRLGELLEKQNIEGWKQGTTPEFNDFDVAANQVGTNFPERLGIATHRIHALWEKIFVGIDRNRLVRVAAGQAAWLDITARCLRTVLSLGKCDAMTVAGYFGPSDEVYEKWAKAGPKLTSDQVIQDMQQIIKTDSVEMVNDIRDLCQDEGVDFLVYEGGQHIQPKGQEETSYMPALKEAQFSAGMHDCYLKQLKLHADAQCRLYMAFSSIGRQGTRYGSWGHLQRYDQPISEMPKMRALVEANTPKSQ</sequence>
<dbReference type="Proteomes" id="UP000315010">
    <property type="component" value="Unassembled WGS sequence"/>
</dbReference>
<name>A0A5C5ZAV2_9BACT</name>
<dbReference type="PROSITE" id="PS51318">
    <property type="entry name" value="TAT"/>
    <property type="match status" value="1"/>
</dbReference>
<evidence type="ECO:0008006" key="4">
    <source>
        <dbReference type="Google" id="ProtNLM"/>
    </source>
</evidence>
<keyword evidence="1" id="KW-0732">Signal</keyword>
<dbReference type="InterPro" id="IPR006311">
    <property type="entry name" value="TAT_signal"/>
</dbReference>
<accession>A0A5C5ZAV2</accession>
<dbReference type="AlphaFoldDB" id="A0A5C5ZAV2"/>
<reference evidence="2 3" key="1">
    <citation type="submission" date="2019-02" db="EMBL/GenBank/DDBJ databases">
        <title>Deep-cultivation of Planctomycetes and their phenomic and genomic characterization uncovers novel biology.</title>
        <authorList>
            <person name="Wiegand S."/>
            <person name="Jogler M."/>
            <person name="Boedeker C."/>
            <person name="Pinto D."/>
            <person name="Vollmers J."/>
            <person name="Rivas-Marin E."/>
            <person name="Kohn T."/>
            <person name="Peeters S.H."/>
            <person name="Heuer A."/>
            <person name="Rast P."/>
            <person name="Oberbeckmann S."/>
            <person name="Bunk B."/>
            <person name="Jeske O."/>
            <person name="Meyerdierks A."/>
            <person name="Storesund J.E."/>
            <person name="Kallscheuer N."/>
            <person name="Luecker S."/>
            <person name="Lage O.M."/>
            <person name="Pohl T."/>
            <person name="Merkel B.J."/>
            <person name="Hornburger P."/>
            <person name="Mueller R.-W."/>
            <person name="Bruemmer F."/>
            <person name="Labrenz M."/>
            <person name="Spormann A.M."/>
            <person name="Op Den Camp H."/>
            <person name="Overmann J."/>
            <person name="Amann R."/>
            <person name="Jetten M.S.M."/>
            <person name="Mascher T."/>
            <person name="Medema M.H."/>
            <person name="Devos D.P."/>
            <person name="Kaster A.-K."/>
            <person name="Ovreas L."/>
            <person name="Rohde M."/>
            <person name="Galperin M.Y."/>
            <person name="Jogler C."/>
        </authorList>
    </citation>
    <scope>NUCLEOTIDE SEQUENCE [LARGE SCALE GENOMIC DNA]</scope>
    <source>
        <strain evidence="2 3">CA13</strain>
    </source>
</reference>
<evidence type="ECO:0000313" key="3">
    <source>
        <dbReference type="Proteomes" id="UP000315010"/>
    </source>
</evidence>
<dbReference type="RefSeq" id="WP_146400971.1">
    <property type="nucleotide sequence ID" value="NZ_SJPJ01000001.1"/>
</dbReference>
<feature type="signal peptide" evidence="1">
    <location>
        <begin position="1"/>
        <end position="27"/>
    </location>
</feature>
<organism evidence="2 3">
    <name type="scientific">Novipirellula herctigrandis</name>
    <dbReference type="NCBI Taxonomy" id="2527986"/>
    <lineage>
        <taxon>Bacteria</taxon>
        <taxon>Pseudomonadati</taxon>
        <taxon>Planctomycetota</taxon>
        <taxon>Planctomycetia</taxon>
        <taxon>Pirellulales</taxon>
        <taxon>Pirellulaceae</taxon>
        <taxon>Novipirellula</taxon>
    </lineage>
</organism>